<dbReference type="PANTHER" id="PTHR32385:SF15">
    <property type="entry name" value="INOSITOL PHOSPHOCERAMIDE MANNOSYLTRANSFERASE 1"/>
    <property type="match status" value="1"/>
</dbReference>
<organism evidence="3">
    <name type="scientific">viral metagenome</name>
    <dbReference type="NCBI Taxonomy" id="1070528"/>
    <lineage>
        <taxon>unclassified sequences</taxon>
        <taxon>metagenomes</taxon>
        <taxon>organismal metagenomes</taxon>
    </lineage>
</organism>
<keyword evidence="1" id="KW-0808">Transferase</keyword>
<dbReference type="Gene3D" id="3.90.550.10">
    <property type="entry name" value="Spore Coat Polysaccharide Biosynthesis Protein SpsA, Chain A"/>
    <property type="match status" value="1"/>
</dbReference>
<dbReference type="Pfam" id="PF00535">
    <property type="entry name" value="Glycos_transf_2"/>
    <property type="match status" value="1"/>
</dbReference>
<dbReference type="EMBL" id="MN739725">
    <property type="protein sequence ID" value="QHT23136.1"/>
    <property type="molecule type" value="Genomic_DNA"/>
</dbReference>
<dbReference type="InterPro" id="IPR029044">
    <property type="entry name" value="Nucleotide-diphossugar_trans"/>
</dbReference>
<accession>A0A6C0E1W1</accession>
<dbReference type="Pfam" id="PF04488">
    <property type="entry name" value="Gly_transf_sug"/>
    <property type="match status" value="1"/>
</dbReference>
<dbReference type="InterPro" id="IPR051706">
    <property type="entry name" value="Glycosyltransferase_domain"/>
</dbReference>
<name>A0A6C0E1W1_9ZZZZ</name>
<evidence type="ECO:0000259" key="2">
    <source>
        <dbReference type="Pfam" id="PF00535"/>
    </source>
</evidence>
<dbReference type="InterPro" id="IPR007577">
    <property type="entry name" value="GlycoTrfase_DXD_sugar-bd_CS"/>
</dbReference>
<dbReference type="GO" id="GO:0051999">
    <property type="term" value="P:mannosyl-inositol phosphorylceramide biosynthetic process"/>
    <property type="evidence" value="ECO:0007669"/>
    <property type="project" value="TreeGrafter"/>
</dbReference>
<protein>
    <recommendedName>
        <fullName evidence="2">Glycosyltransferase 2-like domain-containing protein</fullName>
    </recommendedName>
</protein>
<dbReference type="AlphaFoldDB" id="A0A6C0E1W1"/>
<dbReference type="SUPFAM" id="SSF53448">
    <property type="entry name" value="Nucleotide-diphospho-sugar transferases"/>
    <property type="match status" value="2"/>
</dbReference>
<sequence length="470" mass="54527">MTIPKIIHQLWIGHHPAPIKLMNTWKEKHPDFEYIYWNEHEFQRRNFYFTCQDKIDDIEEIHGKADIMRLEILYEYGGIYLDADSICIEPIDEELLSKSCFAGWEQETIRPGLIANGTMGFPKNHPLVKAAIEWIKTNEVSKKSTGLSAWQTVGPLLLTRMYNTGLFPDFHVFPSYTFIPIHFTGIQYNGHGKVYAFQAWGSTLKSYDSMNNILVPSELLTPSKENGVTILIPSYNTSPDYITECLDSIKDQVGYFNIELIWINDGSDNIHTESLKKILDHFLKTTRFTKVIYCENDTTRGLGYTLHKGVDMASYELIFRMDSDDIMVGNRIITQAEYMNNNKDVVICGTQIAMFIGNRHNIVSVTDHPSIVLNSYKQNPLHWIVNHPTVCFRKSSIVHIGNYNINLTRNIEDFELWLRILKEYGYIHNLKETLLYYRLHESQLTHNGGKEGSIYWHDKRLELITNLINS</sequence>
<evidence type="ECO:0000256" key="1">
    <source>
        <dbReference type="ARBA" id="ARBA00022679"/>
    </source>
</evidence>
<dbReference type="PANTHER" id="PTHR32385">
    <property type="entry name" value="MANNOSYL PHOSPHORYLINOSITOL CERAMIDE SYNTHASE"/>
    <property type="match status" value="1"/>
</dbReference>
<reference evidence="3" key="1">
    <citation type="journal article" date="2020" name="Nature">
        <title>Giant virus diversity and host interactions through global metagenomics.</title>
        <authorList>
            <person name="Schulz F."/>
            <person name="Roux S."/>
            <person name="Paez-Espino D."/>
            <person name="Jungbluth S."/>
            <person name="Walsh D.A."/>
            <person name="Denef V.J."/>
            <person name="McMahon K.D."/>
            <person name="Konstantinidis K.T."/>
            <person name="Eloe-Fadrosh E.A."/>
            <person name="Kyrpides N.C."/>
            <person name="Woyke T."/>
        </authorList>
    </citation>
    <scope>NUCLEOTIDE SEQUENCE</scope>
    <source>
        <strain evidence="3">GVMAG-M-3300023179-114</strain>
    </source>
</reference>
<dbReference type="InterPro" id="IPR001173">
    <property type="entry name" value="Glyco_trans_2-like"/>
</dbReference>
<dbReference type="GO" id="GO:0016020">
    <property type="term" value="C:membrane"/>
    <property type="evidence" value="ECO:0007669"/>
    <property type="project" value="GOC"/>
</dbReference>
<evidence type="ECO:0000313" key="3">
    <source>
        <dbReference type="EMBL" id="QHT23136.1"/>
    </source>
</evidence>
<dbReference type="GO" id="GO:0000030">
    <property type="term" value="F:mannosyltransferase activity"/>
    <property type="evidence" value="ECO:0007669"/>
    <property type="project" value="TreeGrafter"/>
</dbReference>
<proteinExistence type="predicted"/>
<dbReference type="Gene3D" id="3.90.550.20">
    <property type="match status" value="1"/>
</dbReference>
<feature type="domain" description="Glycosyltransferase 2-like" evidence="2">
    <location>
        <begin position="229"/>
        <end position="385"/>
    </location>
</feature>